<gene>
    <name evidence="4" type="ORF">AFUS01_LOCUS47334</name>
</gene>
<dbReference type="SMART" id="SM00777">
    <property type="entry name" value="Mad3_BUB1_I"/>
    <property type="match status" value="1"/>
</dbReference>
<dbReference type="Pfam" id="PF08311">
    <property type="entry name" value="Mad3_BUB1_I"/>
    <property type="match status" value="1"/>
</dbReference>
<dbReference type="GO" id="GO:0032991">
    <property type="term" value="C:protein-containing complex"/>
    <property type="evidence" value="ECO:0007669"/>
    <property type="project" value="UniProtKB-ARBA"/>
</dbReference>
<accession>A0A8J2MG91</accession>
<evidence type="ECO:0000256" key="2">
    <source>
        <dbReference type="SAM" id="MobiDB-lite"/>
    </source>
</evidence>
<dbReference type="GO" id="GO:0004672">
    <property type="term" value="F:protein kinase activity"/>
    <property type="evidence" value="ECO:0007669"/>
    <property type="project" value="TreeGrafter"/>
</dbReference>
<dbReference type="InterPro" id="IPR015661">
    <property type="entry name" value="Bub1/Mad3"/>
</dbReference>
<dbReference type="PROSITE" id="PS51489">
    <property type="entry name" value="BUB1_N"/>
    <property type="match status" value="1"/>
</dbReference>
<feature type="coiled-coil region" evidence="1">
    <location>
        <begin position="497"/>
        <end position="563"/>
    </location>
</feature>
<evidence type="ECO:0000259" key="3">
    <source>
        <dbReference type="PROSITE" id="PS51489"/>
    </source>
</evidence>
<dbReference type="InterPro" id="IPR013212">
    <property type="entry name" value="Mad3/Bub1_I"/>
</dbReference>
<protein>
    <recommendedName>
        <fullName evidence="3">BUB1 N-terminal domain-containing protein</fullName>
    </recommendedName>
</protein>
<feature type="region of interest" description="Disordered" evidence="2">
    <location>
        <begin position="857"/>
        <end position="876"/>
    </location>
</feature>
<feature type="compositionally biased region" description="Low complexity" evidence="2">
    <location>
        <begin position="861"/>
        <end position="876"/>
    </location>
</feature>
<dbReference type="AlphaFoldDB" id="A0A8J2MG91"/>
<feature type="compositionally biased region" description="Polar residues" evidence="2">
    <location>
        <begin position="692"/>
        <end position="704"/>
    </location>
</feature>
<dbReference type="PANTHER" id="PTHR14030:SF4">
    <property type="entry name" value="BUB1 KINASE, ISOFORM A-RELATED"/>
    <property type="match status" value="1"/>
</dbReference>
<dbReference type="GO" id="GO:0005634">
    <property type="term" value="C:nucleus"/>
    <property type="evidence" value="ECO:0007669"/>
    <property type="project" value="TreeGrafter"/>
</dbReference>
<dbReference type="EMBL" id="CAJVCH010571720">
    <property type="protein sequence ID" value="CAG7838355.1"/>
    <property type="molecule type" value="Genomic_DNA"/>
</dbReference>
<proteinExistence type="predicted"/>
<evidence type="ECO:0000313" key="5">
    <source>
        <dbReference type="Proteomes" id="UP000708208"/>
    </source>
</evidence>
<name>A0A8J2MG91_9HEXA</name>
<dbReference type="Proteomes" id="UP000708208">
    <property type="component" value="Unassembled WGS sequence"/>
</dbReference>
<feature type="domain" description="BUB1 N-terminal" evidence="3">
    <location>
        <begin position="45"/>
        <end position="204"/>
    </location>
</feature>
<reference evidence="4" key="1">
    <citation type="submission" date="2021-06" db="EMBL/GenBank/DDBJ databases">
        <authorList>
            <person name="Hodson N. C."/>
            <person name="Mongue J. A."/>
            <person name="Jaron S. K."/>
        </authorList>
    </citation>
    <scope>NUCLEOTIDE SEQUENCE</scope>
</reference>
<evidence type="ECO:0000313" key="4">
    <source>
        <dbReference type="EMBL" id="CAG7838355.1"/>
    </source>
</evidence>
<dbReference type="GO" id="GO:0007094">
    <property type="term" value="P:mitotic spindle assembly checkpoint signaling"/>
    <property type="evidence" value="ECO:0007669"/>
    <property type="project" value="InterPro"/>
</dbReference>
<feature type="coiled-coil region" evidence="1">
    <location>
        <begin position="441"/>
        <end position="471"/>
    </location>
</feature>
<keyword evidence="1" id="KW-0175">Coiled coil</keyword>
<dbReference type="OrthoDB" id="248495at2759"/>
<keyword evidence="5" id="KW-1185">Reference proteome</keyword>
<feature type="region of interest" description="Disordered" evidence="2">
    <location>
        <begin position="679"/>
        <end position="717"/>
    </location>
</feature>
<dbReference type="GO" id="GO:0051754">
    <property type="term" value="P:meiotic sister chromatid cohesion, centromeric"/>
    <property type="evidence" value="ECO:0007669"/>
    <property type="project" value="TreeGrafter"/>
</dbReference>
<feature type="region of interest" description="Disordered" evidence="2">
    <location>
        <begin position="903"/>
        <end position="925"/>
    </location>
</feature>
<organism evidence="4 5">
    <name type="scientific">Allacma fusca</name>
    <dbReference type="NCBI Taxonomy" id="39272"/>
    <lineage>
        <taxon>Eukaryota</taxon>
        <taxon>Metazoa</taxon>
        <taxon>Ecdysozoa</taxon>
        <taxon>Arthropoda</taxon>
        <taxon>Hexapoda</taxon>
        <taxon>Collembola</taxon>
        <taxon>Symphypleona</taxon>
        <taxon>Sminthuridae</taxon>
        <taxon>Allacma</taxon>
    </lineage>
</organism>
<evidence type="ECO:0000256" key="1">
    <source>
        <dbReference type="SAM" id="Coils"/>
    </source>
</evidence>
<dbReference type="PANTHER" id="PTHR14030">
    <property type="entry name" value="MITOTIC CHECKPOINT SERINE/THREONINE-PROTEIN KINASE BUB1"/>
    <property type="match status" value="1"/>
</dbReference>
<comment type="caution">
    <text evidence="4">The sequence shown here is derived from an EMBL/GenBank/DDBJ whole genome shotgun (WGS) entry which is preliminary data.</text>
</comment>
<sequence>MIEAAGGSDWELSKENIQPLSSGRKMSFLTHSLDESEFARISREMEDQIKEYNGPDPLEPWMKYIEFLEQSCPTGGKTNAKYDHVLHRCFQFFSQVPEYRDDKRVVEVYLKAVQNFPAVKRAEMIQGILNRGFGVTVSRTYLAIADALEASQNFSDAIKFLKSGIEAGAQPVEYLEDALTNLQFRVAQRIAQNMQRDDEESIRNFGASVPVCKLTNEAQNIRVALSPGNPCRARPISNKKLDPKIPLFRGFNEADEENAVPQTAPFMLPSQETEMMQSEQENIMKPKKWCNEFLPPPPSYVAENLPSIDIYVDEPENQPRKEELSRKIDRGILSERKIAVEEAPSVDDFVVQKIPYRKNQLDLGRDREISFEHMRSKEYLKRVGVTTLRALVGAKRKAKAHSNTQVLAPKVEPSFVVPTRVIHLSSRTRDTSACVVDPAEQQRVQKERAELENIIIELKTVEREKSEVIQEQRSVIAKLENDLVTERQGNTVLSKDMQELRGYIKIQEKEHERLMQENQKLRSELISDHALVERLQREIEEMRQQFDEEKHKLLQEFDRERNESLLSFRIDHRSIIQEEEKIAVTAEINKNHTSPVPFKPQGVIITNPIPPSQKLGFTLYESNIDGVEEDVQPVNLSTHKSLTGKNPYETSGNLGRNISQNVNSNMQHDFAMPLPRMKQPSKQLEDDKENMSSEGNRQMKQSRPLSGVLLPSTTAEPTELVYNEEEDDEIMLKNPEGTVDFNVTDLTRALQLYPRPLINSTPEKINTDLTCDMPVNYMNLLRRQPFSTAALGLPRLDAGLSSPVIENALKLNIEPLHYEDEQNFGNQKENSFNCKPEGISYAPELVHHLSPIPEASKERWSSCTSSSSSTNMTNTRGTNFSVGSSYNVTKSVSRIVGRLPNVQRSVDAFQPPRSHTFDNTSQNQN</sequence>